<dbReference type="CDD" id="cd07302">
    <property type="entry name" value="CHD"/>
    <property type="match status" value="1"/>
</dbReference>
<gene>
    <name evidence="4" type="ORF">ENX03_02900</name>
</gene>
<dbReference type="PANTHER" id="PTHR43081:SF1">
    <property type="entry name" value="ADENYLATE CYCLASE, TERMINAL-DIFFERENTIATION SPECIFIC"/>
    <property type="match status" value="1"/>
</dbReference>
<accession>A0A7C3QTY7</accession>
<protein>
    <submittedName>
        <fullName evidence="4">Adenylate/guanylate cyclase domain-containing protein</fullName>
    </submittedName>
</protein>
<feature type="domain" description="HAMP" evidence="3">
    <location>
        <begin position="222"/>
        <end position="274"/>
    </location>
</feature>
<keyword evidence="1" id="KW-0472">Membrane</keyword>
<dbReference type="PROSITE" id="PS50125">
    <property type="entry name" value="GUANYLATE_CYCLASE_2"/>
    <property type="match status" value="1"/>
</dbReference>
<reference evidence="4" key="1">
    <citation type="journal article" date="2020" name="mSystems">
        <title>Genome- and Community-Level Interaction Insights into Carbon Utilization and Element Cycling Functions of Hydrothermarchaeota in Hydrothermal Sediment.</title>
        <authorList>
            <person name="Zhou Z."/>
            <person name="Liu Y."/>
            <person name="Xu W."/>
            <person name="Pan J."/>
            <person name="Luo Z.H."/>
            <person name="Li M."/>
        </authorList>
    </citation>
    <scope>NUCLEOTIDE SEQUENCE [LARGE SCALE GENOMIC DNA]</scope>
    <source>
        <strain evidence="4">SpSt-902</strain>
    </source>
</reference>
<dbReference type="InterPro" id="IPR001054">
    <property type="entry name" value="A/G_cyclase"/>
</dbReference>
<dbReference type="SUPFAM" id="SSF158472">
    <property type="entry name" value="HAMP domain-like"/>
    <property type="match status" value="1"/>
</dbReference>
<dbReference type="Gene3D" id="6.10.340.10">
    <property type="match status" value="1"/>
</dbReference>
<dbReference type="PANTHER" id="PTHR43081">
    <property type="entry name" value="ADENYLATE CYCLASE, TERMINAL-DIFFERENTIATION SPECIFIC-RELATED"/>
    <property type="match status" value="1"/>
</dbReference>
<dbReference type="Gene3D" id="3.30.70.1230">
    <property type="entry name" value="Nucleotide cyclase"/>
    <property type="match status" value="1"/>
</dbReference>
<proteinExistence type="predicted"/>
<dbReference type="Pfam" id="PF00211">
    <property type="entry name" value="Guanylate_cyc"/>
    <property type="match status" value="1"/>
</dbReference>
<dbReference type="CDD" id="cd06225">
    <property type="entry name" value="HAMP"/>
    <property type="match status" value="1"/>
</dbReference>
<dbReference type="GO" id="GO:0016020">
    <property type="term" value="C:membrane"/>
    <property type="evidence" value="ECO:0007669"/>
    <property type="project" value="InterPro"/>
</dbReference>
<evidence type="ECO:0000313" key="4">
    <source>
        <dbReference type="EMBL" id="HFT92892.1"/>
    </source>
</evidence>
<sequence>MNKGWNRVFFLSIILDGFHPAHRFLPYHKLAGLPLGKAFRIGLFLKIFLLSSAVSLISLVGGYWLLEKEMVRRVTLILKNESRLVLDQLAHAVAIPVLSDDQLTINDLLRTFSLQNGVKEIVVRGKDGKLLGDSLNARNPEILKTLPSPGQENKIFFHHFNDLNYALASKTVFFGKVPIGTISIVFSDKPYRTIRKEILSSFLVLGMAGLILSLGGAFLLSRFLTRPIKKLHQATQSLMGGDYSIQLVPSSRDELGDLTEGFNQMVKELHHKELLQNALIRYVSHDMAERIILNPDLIHLGGIRQEVVVLFADIRDFTRLSNILSPEQTVAILNEYYGSLIRVILDFQGSVNNIMGDGFMAVFGIPEFLPEHPRVALECALALREEVGICSKNRMERGLPVADFGIGVHVGDGIVGNIGSGMRMEYTVVGQTVNVASRLEALAQPSEILVSQDLSSRVKGLFSFSEGYPIPIKGLDKEVHVCRLIGKKEIALSGGQSPVGT</sequence>
<dbReference type="InterPro" id="IPR003660">
    <property type="entry name" value="HAMP_dom"/>
</dbReference>
<dbReference type="InterPro" id="IPR050697">
    <property type="entry name" value="Adenylyl/Guanylyl_Cyclase_3/4"/>
</dbReference>
<dbReference type="InterPro" id="IPR029787">
    <property type="entry name" value="Nucleotide_cyclase"/>
</dbReference>
<dbReference type="PROSITE" id="PS50885">
    <property type="entry name" value="HAMP"/>
    <property type="match status" value="1"/>
</dbReference>
<dbReference type="SMART" id="SM00304">
    <property type="entry name" value="HAMP"/>
    <property type="match status" value="1"/>
</dbReference>
<dbReference type="SMART" id="SM00044">
    <property type="entry name" value="CYCc"/>
    <property type="match status" value="1"/>
</dbReference>
<dbReference type="EMBL" id="DTMM01000066">
    <property type="protein sequence ID" value="HFT92892.1"/>
    <property type="molecule type" value="Genomic_DNA"/>
</dbReference>
<dbReference type="AlphaFoldDB" id="A0A7C3QTY7"/>
<feature type="domain" description="Guanylate cyclase" evidence="2">
    <location>
        <begin position="308"/>
        <end position="440"/>
    </location>
</feature>
<evidence type="ECO:0000259" key="2">
    <source>
        <dbReference type="PROSITE" id="PS50125"/>
    </source>
</evidence>
<evidence type="ECO:0000256" key="1">
    <source>
        <dbReference type="SAM" id="Phobius"/>
    </source>
</evidence>
<organism evidence="4">
    <name type="scientific">Leptospirillum ferriphilum</name>
    <dbReference type="NCBI Taxonomy" id="178606"/>
    <lineage>
        <taxon>Bacteria</taxon>
        <taxon>Pseudomonadati</taxon>
        <taxon>Nitrospirota</taxon>
        <taxon>Nitrospiria</taxon>
        <taxon>Nitrospirales</taxon>
        <taxon>Nitrospiraceae</taxon>
        <taxon>Leptospirillum</taxon>
    </lineage>
</organism>
<dbReference type="GO" id="GO:0006171">
    <property type="term" value="P:cAMP biosynthetic process"/>
    <property type="evidence" value="ECO:0007669"/>
    <property type="project" value="TreeGrafter"/>
</dbReference>
<feature type="transmembrane region" description="Helical" evidence="1">
    <location>
        <begin position="47"/>
        <end position="66"/>
    </location>
</feature>
<keyword evidence="1" id="KW-1133">Transmembrane helix</keyword>
<dbReference type="SUPFAM" id="SSF55073">
    <property type="entry name" value="Nucleotide cyclase"/>
    <property type="match status" value="1"/>
</dbReference>
<dbReference type="GO" id="GO:0035556">
    <property type="term" value="P:intracellular signal transduction"/>
    <property type="evidence" value="ECO:0007669"/>
    <property type="project" value="InterPro"/>
</dbReference>
<feature type="transmembrane region" description="Helical" evidence="1">
    <location>
        <begin position="198"/>
        <end position="220"/>
    </location>
</feature>
<dbReference type="Pfam" id="PF00672">
    <property type="entry name" value="HAMP"/>
    <property type="match status" value="1"/>
</dbReference>
<evidence type="ECO:0000259" key="3">
    <source>
        <dbReference type="PROSITE" id="PS50885"/>
    </source>
</evidence>
<comment type="caution">
    <text evidence="4">The sequence shown here is derived from an EMBL/GenBank/DDBJ whole genome shotgun (WGS) entry which is preliminary data.</text>
</comment>
<keyword evidence="1" id="KW-0812">Transmembrane</keyword>
<dbReference type="GO" id="GO:0004016">
    <property type="term" value="F:adenylate cyclase activity"/>
    <property type="evidence" value="ECO:0007669"/>
    <property type="project" value="UniProtKB-ARBA"/>
</dbReference>
<name>A0A7C3QTY7_9BACT</name>